<reference evidence="1" key="1">
    <citation type="journal article" date="2022" name="Int. J. Mol. Sci.">
        <title>Draft Genome of Tanacetum Coccineum: Genomic Comparison of Closely Related Tanacetum-Family Plants.</title>
        <authorList>
            <person name="Yamashiro T."/>
            <person name="Shiraishi A."/>
            <person name="Nakayama K."/>
            <person name="Satake H."/>
        </authorList>
    </citation>
    <scope>NUCLEOTIDE SEQUENCE</scope>
</reference>
<evidence type="ECO:0008006" key="3">
    <source>
        <dbReference type="Google" id="ProtNLM"/>
    </source>
</evidence>
<dbReference type="EMBL" id="BQNB010014136">
    <property type="protein sequence ID" value="GJT24445.1"/>
    <property type="molecule type" value="Genomic_DNA"/>
</dbReference>
<evidence type="ECO:0000313" key="1">
    <source>
        <dbReference type="EMBL" id="GJT24445.1"/>
    </source>
</evidence>
<sequence length="109" mass="12385">MLQVLVVDQASVLFIHRMSLVSVLAPMETMCHLMCRYCSFPPMQNAAPYLMCRALLLTSCAERCFLHLVQSAAPYLLYRRRSSPFVHARLLTSCGDTALYLLRRHCSSS</sequence>
<organism evidence="1 2">
    <name type="scientific">Tanacetum coccineum</name>
    <dbReference type="NCBI Taxonomy" id="301880"/>
    <lineage>
        <taxon>Eukaryota</taxon>
        <taxon>Viridiplantae</taxon>
        <taxon>Streptophyta</taxon>
        <taxon>Embryophyta</taxon>
        <taxon>Tracheophyta</taxon>
        <taxon>Spermatophyta</taxon>
        <taxon>Magnoliopsida</taxon>
        <taxon>eudicotyledons</taxon>
        <taxon>Gunneridae</taxon>
        <taxon>Pentapetalae</taxon>
        <taxon>asterids</taxon>
        <taxon>campanulids</taxon>
        <taxon>Asterales</taxon>
        <taxon>Asteraceae</taxon>
        <taxon>Asteroideae</taxon>
        <taxon>Anthemideae</taxon>
        <taxon>Anthemidinae</taxon>
        <taxon>Tanacetum</taxon>
    </lineage>
</organism>
<reference evidence="1" key="2">
    <citation type="submission" date="2022-01" db="EMBL/GenBank/DDBJ databases">
        <authorList>
            <person name="Yamashiro T."/>
            <person name="Shiraishi A."/>
            <person name="Satake H."/>
            <person name="Nakayama K."/>
        </authorList>
    </citation>
    <scope>NUCLEOTIDE SEQUENCE</scope>
</reference>
<keyword evidence="2" id="KW-1185">Reference proteome</keyword>
<gene>
    <name evidence="1" type="ORF">Tco_0894382</name>
</gene>
<protein>
    <recommendedName>
        <fullName evidence="3">Secreted protein</fullName>
    </recommendedName>
</protein>
<proteinExistence type="predicted"/>
<name>A0ABQ5CBI5_9ASTR</name>
<evidence type="ECO:0000313" key="2">
    <source>
        <dbReference type="Proteomes" id="UP001151760"/>
    </source>
</evidence>
<dbReference type="Proteomes" id="UP001151760">
    <property type="component" value="Unassembled WGS sequence"/>
</dbReference>
<comment type="caution">
    <text evidence="1">The sequence shown here is derived from an EMBL/GenBank/DDBJ whole genome shotgun (WGS) entry which is preliminary data.</text>
</comment>
<accession>A0ABQ5CBI5</accession>